<evidence type="ECO:0000256" key="4">
    <source>
        <dbReference type="ARBA" id="ARBA00011503"/>
    </source>
</evidence>
<evidence type="ECO:0000313" key="15">
    <source>
        <dbReference type="Proteomes" id="UP001231109"/>
    </source>
</evidence>
<dbReference type="Pfam" id="PF01648">
    <property type="entry name" value="ACPS"/>
    <property type="match status" value="1"/>
</dbReference>
<evidence type="ECO:0000256" key="8">
    <source>
        <dbReference type="ARBA" id="ARBA00029894"/>
    </source>
</evidence>
<dbReference type="Gene3D" id="3.90.470.20">
    <property type="entry name" value="4'-phosphopantetheinyl transferase domain"/>
    <property type="match status" value="1"/>
</dbReference>
<comment type="catalytic activity">
    <reaction evidence="11">
        <text>apo-[peptidyl-carrier protein] + CoA = holo-[peptidyl-carrier protein] + adenosine 3',5'-bisphosphate + H(+)</text>
        <dbReference type="Rhea" id="RHEA:46228"/>
        <dbReference type="Rhea" id="RHEA-COMP:11479"/>
        <dbReference type="Rhea" id="RHEA-COMP:11480"/>
        <dbReference type="ChEBI" id="CHEBI:15378"/>
        <dbReference type="ChEBI" id="CHEBI:29999"/>
        <dbReference type="ChEBI" id="CHEBI:57287"/>
        <dbReference type="ChEBI" id="CHEBI:58343"/>
        <dbReference type="ChEBI" id="CHEBI:64479"/>
    </reaction>
</comment>
<dbReference type="SUPFAM" id="SSF56214">
    <property type="entry name" value="4'-phosphopantetheinyl transferase"/>
    <property type="match status" value="1"/>
</dbReference>
<feature type="domain" description="4'-phosphopantetheinyl transferase" evidence="12">
    <location>
        <begin position="118"/>
        <end position="197"/>
    </location>
</feature>
<name>A0ABT9I358_9GAMM</name>
<accession>A0ABT9I358</accession>
<dbReference type="RefSeq" id="WP_305976807.1">
    <property type="nucleotide sequence ID" value="NZ_JAPJDZ010000051.1"/>
</dbReference>
<comment type="similarity">
    <text evidence="3">Belongs to the P-Pant transferase superfamily. EntD family.</text>
</comment>
<comment type="subunit">
    <text evidence="4">EntB, EntD, EntE, and EntF form a multienzyme complex called enterobactin synthase.</text>
</comment>
<keyword evidence="7" id="KW-0259">Enterobactin biosynthesis</keyword>
<evidence type="ECO:0000256" key="5">
    <source>
        <dbReference type="ARBA" id="ARBA00019087"/>
    </source>
</evidence>
<comment type="function">
    <text evidence="1">Involved in the biosynthesis of the siderophore enterobactin (enterochelin), which is a macrocyclic trimeric lactone of N-(2,3-dihydroxybenzoyl)-serine. The serine trilactone serves as a scaffolding for the three catechol functionalities that provide hexadentate coordination for the tightly ligated iron(2+) atoms. Plays an essential role in the assembly of the enterobactin by catalyzing the transfer of the 4'-phosphopantetheine (Ppant) moiety from coenzyme A to the apo-domains of both EntB (ArCP domain) and EntF (PCP domain) to yield their holo-forms which make them competent for the activation of 2,3-dihydroxybenzoate (DHB) and L-serine, respectively.</text>
</comment>
<comment type="caution">
    <text evidence="14">The sequence shown here is derived from an EMBL/GenBank/DDBJ whole genome shotgun (WGS) entry which is preliminary data.</text>
</comment>
<dbReference type="Proteomes" id="UP001231109">
    <property type="component" value="Unassembled WGS sequence"/>
</dbReference>
<keyword evidence="15" id="KW-1185">Reference proteome</keyword>
<dbReference type="InterPro" id="IPR041354">
    <property type="entry name" value="4PPT_N"/>
</dbReference>
<dbReference type="InterPro" id="IPR003542">
    <property type="entry name" value="Enbac_synth_compD-like"/>
</dbReference>
<dbReference type="GO" id="GO:0016740">
    <property type="term" value="F:transferase activity"/>
    <property type="evidence" value="ECO:0007669"/>
    <property type="project" value="UniProtKB-KW"/>
</dbReference>
<gene>
    <name evidence="14" type="ORF">ORJ04_16080</name>
</gene>
<dbReference type="Pfam" id="PF17837">
    <property type="entry name" value="4PPT_N"/>
    <property type="match status" value="1"/>
</dbReference>
<evidence type="ECO:0000256" key="11">
    <source>
        <dbReference type="ARBA" id="ARBA00049191"/>
    </source>
</evidence>
<reference evidence="14 15" key="1">
    <citation type="submission" date="2022-11" db="EMBL/GenBank/DDBJ databases">
        <title>Viruses from the air-sea interface of a natural surface slick.</title>
        <authorList>
            <person name="Rahlff J."/>
            <person name="Holmfeldt K."/>
        </authorList>
    </citation>
    <scope>NUCLEOTIDE SEQUENCE [LARGE SCALE GENOMIC DNA]</scope>
    <source>
        <strain evidence="14 15">SMS4</strain>
    </source>
</reference>
<dbReference type="PANTHER" id="PTHR38096">
    <property type="entry name" value="ENTEROBACTIN SYNTHASE COMPONENT D"/>
    <property type="match status" value="1"/>
</dbReference>
<evidence type="ECO:0000313" key="14">
    <source>
        <dbReference type="EMBL" id="MDP5137475.1"/>
    </source>
</evidence>
<organism evidence="14 15">
    <name type="scientific">Rheinheimera baltica</name>
    <dbReference type="NCBI Taxonomy" id="67576"/>
    <lineage>
        <taxon>Bacteria</taxon>
        <taxon>Pseudomonadati</taxon>
        <taxon>Pseudomonadota</taxon>
        <taxon>Gammaproteobacteria</taxon>
        <taxon>Chromatiales</taxon>
        <taxon>Chromatiaceae</taxon>
        <taxon>Rheinheimera</taxon>
    </lineage>
</organism>
<evidence type="ECO:0000256" key="6">
    <source>
        <dbReference type="ARBA" id="ARBA00022679"/>
    </source>
</evidence>
<evidence type="ECO:0000256" key="10">
    <source>
        <dbReference type="ARBA" id="ARBA00049176"/>
    </source>
</evidence>
<dbReference type="InterPro" id="IPR008278">
    <property type="entry name" value="4-PPantetheinyl_Trfase_dom"/>
</dbReference>
<protein>
    <recommendedName>
        <fullName evidence="5">Enterobactin synthase component D</fullName>
    </recommendedName>
    <alternativeName>
        <fullName evidence="8">4'-phosphopantetheinyl transferase EntD</fullName>
    </alternativeName>
    <alternativeName>
        <fullName evidence="9">Enterochelin synthase D</fullName>
    </alternativeName>
</protein>
<evidence type="ECO:0000259" key="13">
    <source>
        <dbReference type="Pfam" id="PF17837"/>
    </source>
</evidence>
<keyword evidence="6 14" id="KW-0808">Transferase</keyword>
<dbReference type="EMBL" id="JAPJDZ010000051">
    <property type="protein sequence ID" value="MDP5137475.1"/>
    <property type="molecule type" value="Genomic_DNA"/>
</dbReference>
<evidence type="ECO:0000259" key="12">
    <source>
        <dbReference type="Pfam" id="PF01648"/>
    </source>
</evidence>
<dbReference type="InterPro" id="IPR037143">
    <property type="entry name" value="4-PPantetheinyl_Trfase_dom_sf"/>
</dbReference>
<evidence type="ECO:0000256" key="9">
    <source>
        <dbReference type="ARBA" id="ARBA00031996"/>
    </source>
</evidence>
<evidence type="ECO:0000256" key="2">
    <source>
        <dbReference type="ARBA" id="ARBA00004993"/>
    </source>
</evidence>
<comment type="pathway">
    <text evidence="2">Siderophore biosynthesis; enterobactin biosynthesis.</text>
</comment>
<dbReference type="PRINTS" id="PR01399">
    <property type="entry name" value="ENTSNTHTASED"/>
</dbReference>
<evidence type="ECO:0000256" key="1">
    <source>
        <dbReference type="ARBA" id="ARBA00003937"/>
    </source>
</evidence>
<dbReference type="PANTHER" id="PTHR38096:SF1">
    <property type="entry name" value="ENTEROBACTIN SYNTHASE COMPONENT D"/>
    <property type="match status" value="1"/>
</dbReference>
<feature type="domain" description="4'-phosphopantetheinyl transferase N-terminal" evidence="13">
    <location>
        <begin position="49"/>
        <end position="111"/>
    </location>
</feature>
<evidence type="ECO:0000256" key="3">
    <source>
        <dbReference type="ARBA" id="ARBA00008342"/>
    </source>
</evidence>
<evidence type="ECO:0000256" key="7">
    <source>
        <dbReference type="ARBA" id="ARBA00023191"/>
    </source>
</evidence>
<comment type="catalytic activity">
    <reaction evidence="10">
        <text>apo-[aryl-carrier protein] + CoA = holo-[aryl-carrier protein] + adenosine 3',5'-bisphosphate + H(+)</text>
        <dbReference type="Rhea" id="RHEA:48404"/>
        <dbReference type="Rhea" id="RHEA-COMP:15903"/>
        <dbReference type="Rhea" id="RHEA-COMP:17557"/>
        <dbReference type="ChEBI" id="CHEBI:15378"/>
        <dbReference type="ChEBI" id="CHEBI:29999"/>
        <dbReference type="ChEBI" id="CHEBI:57287"/>
        <dbReference type="ChEBI" id="CHEBI:58343"/>
        <dbReference type="ChEBI" id="CHEBI:64479"/>
    </reaction>
</comment>
<sequence length="232" mass="24748">MSGYPFIKQLAAKHIVGFSGVCYQCQFFTEHYTDTIAETLLGAPLHNALYKAVAKRKAEFVAGRYLARQALTALAATDTAVAIGPARQPLWPAPFIGSISHAKDFAICAVAHNGHATRIGIDVENILDAKVATDIAGSVLNAAEYALVGSLATPHPVMLSLIFSAKESLFKALYPEVGRFFGFEAATTTVIDVETGTFILELVQELTPALPAGTCFNGQFELDATKVLTVIT</sequence>
<proteinExistence type="inferred from homology"/>